<keyword evidence="2" id="KW-0418">Kinase</keyword>
<dbReference type="SMART" id="SM00220">
    <property type="entry name" value="S_TKc"/>
    <property type="match status" value="1"/>
</dbReference>
<dbReference type="Pfam" id="PF00069">
    <property type="entry name" value="Pkinase"/>
    <property type="match status" value="1"/>
</dbReference>
<proteinExistence type="predicted"/>
<organism evidence="2 3">
    <name type="scientific">Acinetobacter johnsonii</name>
    <dbReference type="NCBI Taxonomy" id="40214"/>
    <lineage>
        <taxon>Bacteria</taxon>
        <taxon>Pseudomonadati</taxon>
        <taxon>Pseudomonadota</taxon>
        <taxon>Gammaproteobacteria</taxon>
        <taxon>Moraxellales</taxon>
        <taxon>Moraxellaceae</taxon>
        <taxon>Acinetobacter</taxon>
    </lineage>
</organism>
<dbReference type="EMBL" id="FUUY01000004">
    <property type="protein sequence ID" value="SJX21852.1"/>
    <property type="molecule type" value="Genomic_DNA"/>
</dbReference>
<gene>
    <name evidence="2" type="primary">prkC</name>
    <name evidence="2" type="ORF">ACNJC6_01474</name>
</gene>
<sequence>MNPNSWQFNRQKLNTLAMSLHIPTQRLGWGRRLYRFEVAGQGYWLKYQSLSEHAALINGFDAELSFYQHALAMLQLPKFLPEVQILENFEFHSEQVKVALILKNVPSLLMANPRQLSRDHVIHIIFKMLNAVEELHQMGWIHADLKASHFLLDGSTCKLIDFEQSQRIGEISCQKALTATPRYMAPELFHGEAKTVQTDLYALGIILLEWLTDQRLQAASYQDWAYLHCQSLKIALPEPFQGFSPLLQGLLAKQKSQRWQNIMAAKRCLMTEIE</sequence>
<dbReference type="GO" id="GO:0004674">
    <property type="term" value="F:protein serine/threonine kinase activity"/>
    <property type="evidence" value="ECO:0007669"/>
    <property type="project" value="UniProtKB-EC"/>
</dbReference>
<feature type="domain" description="Protein kinase" evidence="1">
    <location>
        <begin position="21"/>
        <end position="274"/>
    </location>
</feature>
<dbReference type="GO" id="GO:0005524">
    <property type="term" value="F:ATP binding"/>
    <property type="evidence" value="ECO:0007669"/>
    <property type="project" value="InterPro"/>
</dbReference>
<dbReference type="PANTHER" id="PTHR44167">
    <property type="entry name" value="OVARIAN-SPECIFIC SERINE/THREONINE-PROTEIN KINASE LOK-RELATED"/>
    <property type="match status" value="1"/>
</dbReference>
<keyword evidence="2" id="KW-0808">Transferase</keyword>
<dbReference type="PROSITE" id="PS50011">
    <property type="entry name" value="PROTEIN_KINASE_DOM"/>
    <property type="match status" value="1"/>
</dbReference>
<protein>
    <submittedName>
        <fullName evidence="2">Serine/threonine-protein kinase PrkC</fullName>
        <ecNumber evidence="2">2.7.11.1</ecNumber>
    </submittedName>
</protein>
<dbReference type="AlphaFoldDB" id="A0A1R7QC34"/>
<dbReference type="InterPro" id="IPR011009">
    <property type="entry name" value="Kinase-like_dom_sf"/>
</dbReference>
<dbReference type="EC" id="2.7.11.1" evidence="2"/>
<dbReference type="RefSeq" id="WP_087012204.1">
    <property type="nucleotide sequence ID" value="NZ_FUUY01000004.1"/>
</dbReference>
<evidence type="ECO:0000259" key="1">
    <source>
        <dbReference type="PROSITE" id="PS50011"/>
    </source>
</evidence>
<evidence type="ECO:0000313" key="3">
    <source>
        <dbReference type="Proteomes" id="UP000196240"/>
    </source>
</evidence>
<evidence type="ECO:0000313" key="2">
    <source>
        <dbReference type="EMBL" id="SJX21852.1"/>
    </source>
</evidence>
<dbReference type="SUPFAM" id="SSF56112">
    <property type="entry name" value="Protein kinase-like (PK-like)"/>
    <property type="match status" value="1"/>
</dbReference>
<dbReference type="Proteomes" id="UP000196240">
    <property type="component" value="Unassembled WGS sequence"/>
</dbReference>
<name>A0A1R7QC34_ACIJO</name>
<dbReference type="InterPro" id="IPR000719">
    <property type="entry name" value="Prot_kinase_dom"/>
</dbReference>
<dbReference type="PANTHER" id="PTHR44167:SF24">
    <property type="entry name" value="SERINE_THREONINE-PROTEIN KINASE CHK2"/>
    <property type="match status" value="1"/>
</dbReference>
<reference evidence="2 3" key="1">
    <citation type="submission" date="2017-02" db="EMBL/GenBank/DDBJ databases">
        <authorList>
            <person name="Peterson S.W."/>
        </authorList>
    </citation>
    <scope>NUCLEOTIDE SEQUENCE [LARGE SCALE GENOMIC DNA]</scope>
    <source>
        <strain evidence="2">C6</strain>
    </source>
</reference>
<dbReference type="Gene3D" id="1.10.510.10">
    <property type="entry name" value="Transferase(Phosphotransferase) domain 1"/>
    <property type="match status" value="1"/>
</dbReference>
<accession>A0A1R7QC34</accession>